<dbReference type="CDD" id="cd00299">
    <property type="entry name" value="GST_C_family"/>
    <property type="match status" value="1"/>
</dbReference>
<feature type="domain" description="GST N-terminal" evidence="1">
    <location>
        <begin position="5"/>
        <end position="118"/>
    </location>
</feature>
<dbReference type="EMBL" id="FUEG01000006">
    <property type="protein sequence ID" value="SJL05637.1"/>
    <property type="molecule type" value="Genomic_DNA"/>
</dbReference>
<dbReference type="AlphaFoldDB" id="A0A284RA59"/>
<dbReference type="Gene3D" id="3.40.30.10">
    <property type="entry name" value="Glutaredoxin"/>
    <property type="match status" value="1"/>
</dbReference>
<dbReference type="PROSITE" id="PS50404">
    <property type="entry name" value="GST_NTER"/>
    <property type="match status" value="1"/>
</dbReference>
<sequence length="348" mass="38694">MSSIPKAVLYYSQESIWSSAVLLALEEKGYGADEVDLRVVDLDKGGNFDPSFLRLNNKGTALLRSYQRPQSDIVLAMVPTLVVPLQKTLSEDVESRYRAITESKAIIEFLDKSRSPWSQTHTTSQAPAPSLTPATIAFTETSAEMIELVHTDEVDPNNLRYMNARDTDSLKSLAREMLPALHTRRDVLSKYISNADSGTIQVSEKVTALWKEKKAATEVLLGLYKNADVSESALDPEEKSKRAEYFEMARCARASLGRTLLRLEKDIIGPFALGDQLSIADMHLSAWLVRIVKLAGGAMTDDGSGAVARLQHHVGTEFKLGQKGRLSEYWEAMKERSSWKKVYAEGLH</sequence>
<dbReference type="OMA" id="AEKFTIY"/>
<organism evidence="2 3">
    <name type="scientific">Armillaria ostoyae</name>
    <name type="common">Armillaria root rot fungus</name>
    <dbReference type="NCBI Taxonomy" id="47428"/>
    <lineage>
        <taxon>Eukaryota</taxon>
        <taxon>Fungi</taxon>
        <taxon>Dikarya</taxon>
        <taxon>Basidiomycota</taxon>
        <taxon>Agaricomycotina</taxon>
        <taxon>Agaricomycetes</taxon>
        <taxon>Agaricomycetidae</taxon>
        <taxon>Agaricales</taxon>
        <taxon>Marasmiineae</taxon>
        <taxon>Physalacriaceae</taxon>
        <taxon>Armillaria</taxon>
    </lineage>
</organism>
<dbReference type="Gene3D" id="1.20.1050.10">
    <property type="match status" value="1"/>
</dbReference>
<dbReference type="STRING" id="47428.A0A284RA59"/>
<dbReference type="SUPFAM" id="SSF47616">
    <property type="entry name" value="GST C-terminal domain-like"/>
    <property type="match status" value="1"/>
</dbReference>
<proteinExistence type="predicted"/>
<protein>
    <recommendedName>
        <fullName evidence="1">GST N-terminal domain-containing protein</fullName>
    </recommendedName>
</protein>
<dbReference type="OrthoDB" id="412788at2759"/>
<dbReference type="Pfam" id="PF13409">
    <property type="entry name" value="GST_N_2"/>
    <property type="match status" value="1"/>
</dbReference>
<accession>A0A284RA59</accession>
<dbReference type="InterPro" id="IPR004045">
    <property type="entry name" value="Glutathione_S-Trfase_N"/>
</dbReference>
<gene>
    <name evidence="2" type="ORF">ARMOST_08983</name>
</gene>
<dbReference type="InterPro" id="IPR036249">
    <property type="entry name" value="Thioredoxin-like_sf"/>
</dbReference>
<name>A0A284RA59_ARMOS</name>
<dbReference type="InterPro" id="IPR036282">
    <property type="entry name" value="Glutathione-S-Trfase_C_sf"/>
</dbReference>
<dbReference type="Proteomes" id="UP000219338">
    <property type="component" value="Unassembled WGS sequence"/>
</dbReference>
<dbReference type="SUPFAM" id="SSF52833">
    <property type="entry name" value="Thioredoxin-like"/>
    <property type="match status" value="1"/>
</dbReference>
<dbReference type="CDD" id="cd00570">
    <property type="entry name" value="GST_N_family"/>
    <property type="match status" value="1"/>
</dbReference>
<reference evidence="3" key="1">
    <citation type="journal article" date="2017" name="Nat. Ecol. Evol.">
        <title>Genome expansion and lineage-specific genetic innovations in the forest pathogenic fungi Armillaria.</title>
        <authorList>
            <person name="Sipos G."/>
            <person name="Prasanna A.N."/>
            <person name="Walter M.C."/>
            <person name="O'Connor E."/>
            <person name="Balint B."/>
            <person name="Krizsan K."/>
            <person name="Kiss B."/>
            <person name="Hess J."/>
            <person name="Varga T."/>
            <person name="Slot J."/>
            <person name="Riley R."/>
            <person name="Boka B."/>
            <person name="Rigling D."/>
            <person name="Barry K."/>
            <person name="Lee J."/>
            <person name="Mihaltcheva S."/>
            <person name="LaButti K."/>
            <person name="Lipzen A."/>
            <person name="Waldron R."/>
            <person name="Moloney N.M."/>
            <person name="Sperisen C."/>
            <person name="Kredics L."/>
            <person name="Vagvoelgyi C."/>
            <person name="Patrignani A."/>
            <person name="Fitzpatrick D."/>
            <person name="Nagy I."/>
            <person name="Doyle S."/>
            <person name="Anderson J.B."/>
            <person name="Grigoriev I.V."/>
            <person name="Gueldener U."/>
            <person name="Muensterkoetter M."/>
            <person name="Nagy L.G."/>
        </authorList>
    </citation>
    <scope>NUCLEOTIDE SEQUENCE [LARGE SCALE GENOMIC DNA]</scope>
    <source>
        <strain evidence="3">C18/9</strain>
    </source>
</reference>
<evidence type="ECO:0000313" key="3">
    <source>
        <dbReference type="Proteomes" id="UP000219338"/>
    </source>
</evidence>
<evidence type="ECO:0000259" key="1">
    <source>
        <dbReference type="PROSITE" id="PS50404"/>
    </source>
</evidence>
<evidence type="ECO:0000313" key="2">
    <source>
        <dbReference type="EMBL" id="SJL05637.1"/>
    </source>
</evidence>
<keyword evidence="3" id="KW-1185">Reference proteome</keyword>